<evidence type="ECO:0000259" key="5">
    <source>
        <dbReference type="Pfam" id="PF01609"/>
    </source>
</evidence>
<dbReference type="STRING" id="1215089.BBI08_03985"/>
<dbReference type="PANTHER" id="PTHR33258">
    <property type="entry name" value="TRANSPOSASE INSL FOR INSERTION SEQUENCE ELEMENT IS186A-RELATED"/>
    <property type="match status" value="1"/>
</dbReference>
<dbReference type="InterPro" id="IPR012337">
    <property type="entry name" value="RNaseH-like_sf"/>
</dbReference>
<evidence type="ECO:0000256" key="1">
    <source>
        <dbReference type="ARBA" id="ARBA00010075"/>
    </source>
</evidence>
<evidence type="ECO:0000313" key="8">
    <source>
        <dbReference type="Proteomes" id="UP000092687"/>
    </source>
</evidence>
<gene>
    <name evidence="6" type="ORF">BBI08_03985</name>
    <name evidence="7" type="ORF">BBI08_10010</name>
</gene>
<keyword evidence="3" id="KW-0238">DNA-binding</keyword>
<dbReference type="InterPro" id="IPR002559">
    <property type="entry name" value="Transposase_11"/>
</dbReference>
<keyword evidence="4" id="KW-0233">DNA recombination</keyword>
<keyword evidence="8" id="KW-1185">Reference proteome</keyword>
<keyword evidence="2" id="KW-0815">Transposition</keyword>
<reference evidence="6" key="1">
    <citation type="submission" date="2016-10" db="EMBL/GenBank/DDBJ databases">
        <authorList>
            <person name="de Groot N.N."/>
        </authorList>
    </citation>
    <scope>NUCLEOTIDE SEQUENCE</scope>
    <source>
        <strain evidence="6">DSM 24743</strain>
    </source>
</reference>
<evidence type="ECO:0000256" key="3">
    <source>
        <dbReference type="ARBA" id="ARBA00023125"/>
    </source>
</evidence>
<protein>
    <submittedName>
        <fullName evidence="6">Transposase</fullName>
    </submittedName>
</protein>
<dbReference type="GO" id="GO:0004803">
    <property type="term" value="F:transposase activity"/>
    <property type="evidence" value="ECO:0007669"/>
    <property type="project" value="InterPro"/>
</dbReference>
<evidence type="ECO:0000313" key="7">
    <source>
        <dbReference type="EMBL" id="ANU15508.1"/>
    </source>
</evidence>
<sequence length="407" mass="47725">MKLLFSSPGTLSDHSLSELCSDLAIHQVPLSKEALNKRLNEHTVLFLQEVFFALFELQKSLPLPGIQLATTLPFNRIRILDGTTVALSSNCQSDYPSSVGAGVKFQVEVDYLTGQFQYVKIQPAKAADCPAGRERLATIRKGDLFLQDLGYYQYTTFEQINEEHAFYVSRARTDTMFYIDHPTPRYHPNGKMVERSAYEQLFIKEEMKTLHPGEIRNYPRVYLGRHKKLPCRLVLYRMTAAEQRRQAYRVKRRDQTKHGTIKQKSLDLVGVSMLVTNLPDKVPTEEIVALYRYRWQIELLFRSWKSNLKLDQFRRMKQARWECHIYAELILLLLSTLVAYQLRVRFWKERHFVLSEQIAIHEISKKIGMHWRIRDGTDWQCIHQKIELTLNAIGRKKVWKPGPINWL</sequence>
<dbReference type="InterPro" id="IPR047952">
    <property type="entry name" value="Transpos_IS4"/>
</dbReference>
<comment type="similarity">
    <text evidence="1">Belongs to the transposase 11 family.</text>
</comment>
<accession>A0A1C7DV45</accession>
<dbReference type="NCBIfam" id="NF033592">
    <property type="entry name" value="transpos_IS4_1"/>
    <property type="match status" value="1"/>
</dbReference>
<proteinExistence type="inferred from homology"/>
<evidence type="ECO:0000313" key="6">
    <source>
        <dbReference type="EMBL" id="ANU15449.1"/>
    </source>
</evidence>
<dbReference type="Gene3D" id="3.90.350.10">
    <property type="entry name" value="Transposase Inhibitor Protein From Tn5, Chain A, domain 1"/>
    <property type="match status" value="1"/>
</dbReference>
<organism evidence="6 8">
    <name type="scientific">Planococcus halocryophilus</name>
    <dbReference type="NCBI Taxonomy" id="1215089"/>
    <lineage>
        <taxon>Bacteria</taxon>
        <taxon>Bacillati</taxon>
        <taxon>Bacillota</taxon>
        <taxon>Bacilli</taxon>
        <taxon>Bacillales</taxon>
        <taxon>Caryophanaceae</taxon>
        <taxon>Planococcus</taxon>
    </lineage>
</organism>
<dbReference type="EMBL" id="CP016537">
    <property type="protein sequence ID" value="ANU15449.1"/>
    <property type="molecule type" value="Genomic_DNA"/>
</dbReference>
<dbReference type="KEGG" id="phc:BBI08_03985"/>
<dbReference type="Proteomes" id="UP000092687">
    <property type="component" value="Chromosome"/>
</dbReference>
<evidence type="ECO:0000256" key="2">
    <source>
        <dbReference type="ARBA" id="ARBA00022578"/>
    </source>
</evidence>
<dbReference type="Pfam" id="PF01609">
    <property type="entry name" value="DDE_Tnp_1"/>
    <property type="match status" value="1"/>
</dbReference>
<dbReference type="GO" id="GO:0006313">
    <property type="term" value="P:DNA transposition"/>
    <property type="evidence" value="ECO:0007669"/>
    <property type="project" value="InterPro"/>
</dbReference>
<dbReference type="KEGG" id="phc:BBI08_10010"/>
<dbReference type="AlphaFoldDB" id="A0A1C7DV45"/>
<dbReference type="EMBL" id="CP016537">
    <property type="protein sequence ID" value="ANU15508.1"/>
    <property type="molecule type" value="Genomic_DNA"/>
</dbReference>
<dbReference type="GO" id="GO:0003677">
    <property type="term" value="F:DNA binding"/>
    <property type="evidence" value="ECO:0007669"/>
    <property type="project" value="UniProtKB-KW"/>
</dbReference>
<dbReference type="PANTHER" id="PTHR33258:SF1">
    <property type="entry name" value="TRANSPOSASE INSL FOR INSERTION SEQUENCE ELEMENT IS186A-RELATED"/>
    <property type="match status" value="1"/>
</dbReference>
<name>A0A1C7DV45_9BACL</name>
<evidence type="ECO:0000256" key="4">
    <source>
        <dbReference type="ARBA" id="ARBA00023172"/>
    </source>
</evidence>
<dbReference type="SUPFAM" id="SSF53098">
    <property type="entry name" value="Ribonuclease H-like"/>
    <property type="match status" value="1"/>
</dbReference>
<feature type="domain" description="Transposase IS4-like" evidence="5">
    <location>
        <begin position="74"/>
        <end position="334"/>
    </location>
</feature>